<feature type="chain" id="PRO_5012143183" description="Ice-binding protein C-terminal domain-containing protein" evidence="1">
    <location>
        <begin position="22"/>
        <end position="228"/>
    </location>
</feature>
<dbReference type="NCBIfam" id="NF041539">
    <property type="entry name" value="choice_anch_R"/>
    <property type="match status" value="1"/>
</dbReference>
<feature type="domain" description="Ice-binding protein C-terminal" evidence="2">
    <location>
        <begin position="197"/>
        <end position="221"/>
    </location>
</feature>
<proteinExistence type="predicted"/>
<dbReference type="NCBIfam" id="TIGR02595">
    <property type="entry name" value="PEP_CTERM"/>
    <property type="match status" value="1"/>
</dbReference>
<dbReference type="EMBL" id="CP019082">
    <property type="protein sequence ID" value="APW62707.1"/>
    <property type="molecule type" value="Genomic_DNA"/>
</dbReference>
<evidence type="ECO:0000313" key="4">
    <source>
        <dbReference type="Proteomes" id="UP000186309"/>
    </source>
</evidence>
<evidence type="ECO:0000259" key="2">
    <source>
        <dbReference type="Pfam" id="PF07589"/>
    </source>
</evidence>
<keyword evidence="4" id="KW-1185">Reference proteome</keyword>
<dbReference type="Pfam" id="PF07589">
    <property type="entry name" value="PEP-CTERM"/>
    <property type="match status" value="1"/>
</dbReference>
<sequence>MRILHRSAVTALFIMISTAAARGDSLLVGNLANAPFGSDAVDAADARAQGFKTGGRDWNLTSIEAVLGGFNPGGTFAVSAVLAASTTNALGKDVPDVSSPLATFLVPTIDASFATLNFTPMTNFVLKANTEYWFVLTVTAAGGTPFEWQYTYDTAIDSASEGILTSAAATIPPGSGVWVSQPNAPYLIQVMGTPVGAVPEPSSWIIGGLGFSSVFMLVRRRRSAPVAG</sequence>
<protein>
    <recommendedName>
        <fullName evidence="2">Ice-binding protein C-terminal domain-containing protein</fullName>
    </recommendedName>
</protein>
<keyword evidence="1" id="KW-0732">Signal</keyword>
<name>A0A1U7CUT3_9BACT</name>
<evidence type="ECO:0000256" key="1">
    <source>
        <dbReference type="SAM" id="SignalP"/>
    </source>
</evidence>
<organism evidence="3 4">
    <name type="scientific">Paludisphaera borealis</name>
    <dbReference type="NCBI Taxonomy" id="1387353"/>
    <lineage>
        <taxon>Bacteria</taxon>
        <taxon>Pseudomonadati</taxon>
        <taxon>Planctomycetota</taxon>
        <taxon>Planctomycetia</taxon>
        <taxon>Isosphaerales</taxon>
        <taxon>Isosphaeraceae</taxon>
        <taxon>Paludisphaera</taxon>
    </lineage>
</organism>
<dbReference type="KEGG" id="pbor:BSF38_04258"/>
<dbReference type="AlphaFoldDB" id="A0A1U7CUT3"/>
<accession>A0A1U7CUT3</accession>
<reference evidence="4" key="1">
    <citation type="submission" date="2016-12" db="EMBL/GenBank/DDBJ databases">
        <title>Comparative genomics of four Isosphaeraceae planctomycetes: a common pool of plasmids and glycoside hydrolase genes.</title>
        <authorList>
            <person name="Ivanova A."/>
        </authorList>
    </citation>
    <scope>NUCLEOTIDE SEQUENCE [LARGE SCALE GENOMIC DNA]</scope>
    <source>
        <strain evidence="4">PX4</strain>
    </source>
</reference>
<evidence type="ECO:0000313" key="3">
    <source>
        <dbReference type="EMBL" id="APW62707.1"/>
    </source>
</evidence>
<dbReference type="InterPro" id="IPR013424">
    <property type="entry name" value="Ice-binding_C"/>
</dbReference>
<dbReference type="Proteomes" id="UP000186309">
    <property type="component" value="Chromosome"/>
</dbReference>
<feature type="signal peptide" evidence="1">
    <location>
        <begin position="1"/>
        <end position="21"/>
    </location>
</feature>
<gene>
    <name evidence="3" type="ORF">BSF38_04258</name>
</gene>
<dbReference type="RefSeq" id="WP_168189427.1">
    <property type="nucleotide sequence ID" value="NZ_CP019082.1"/>
</dbReference>